<keyword evidence="2" id="KW-1185">Reference proteome</keyword>
<dbReference type="EMBL" id="CBTN010000132">
    <property type="protein sequence ID" value="CDH61099.1"/>
    <property type="molecule type" value="Genomic_DNA"/>
</dbReference>
<accession>A0A068SFP8</accession>
<dbReference type="Proteomes" id="UP000027586">
    <property type="component" value="Unassembled WGS sequence"/>
</dbReference>
<gene>
    <name evidence="1" type="ORF">LCOR_11875.1</name>
</gene>
<dbReference type="AlphaFoldDB" id="A0A068SFP8"/>
<evidence type="ECO:0000313" key="1">
    <source>
        <dbReference type="EMBL" id="CDH61099.1"/>
    </source>
</evidence>
<proteinExistence type="predicted"/>
<evidence type="ECO:0000313" key="2">
    <source>
        <dbReference type="Proteomes" id="UP000027586"/>
    </source>
</evidence>
<protein>
    <submittedName>
        <fullName evidence="1">Uncharacterized protein</fullName>
    </submittedName>
</protein>
<name>A0A068SFP8_9FUNG</name>
<organism evidence="1 2">
    <name type="scientific">Lichtheimia corymbifera JMRC:FSU:9682</name>
    <dbReference type="NCBI Taxonomy" id="1263082"/>
    <lineage>
        <taxon>Eukaryota</taxon>
        <taxon>Fungi</taxon>
        <taxon>Fungi incertae sedis</taxon>
        <taxon>Mucoromycota</taxon>
        <taxon>Mucoromycotina</taxon>
        <taxon>Mucoromycetes</taxon>
        <taxon>Mucorales</taxon>
        <taxon>Lichtheimiaceae</taxon>
        <taxon>Lichtheimia</taxon>
    </lineage>
</organism>
<dbReference type="VEuPathDB" id="FungiDB:LCOR_11875.1"/>
<sequence>MFLDGPFVARQSRSDGEYGTPLLATRVHVVAAKAGARRLDAKFEQCMPDNGIDVEALKEERDYPPRDWKWKQKGVLVKIMDTYGE</sequence>
<reference evidence="1" key="1">
    <citation type="submission" date="2013-08" db="EMBL/GenBank/DDBJ databases">
        <title>Gene expansion shapes genome architecture in the human pathogen Lichtheimia corymbifera: an evolutionary genomics analysis in the ancient terrestrial Mucorales (Mucoromycotina).</title>
        <authorList>
            <person name="Schwartze V.U."/>
            <person name="Winter S."/>
            <person name="Shelest E."/>
            <person name="Marcet-Houben M."/>
            <person name="Horn F."/>
            <person name="Wehner S."/>
            <person name="Hoffmann K."/>
            <person name="Riege K."/>
            <person name="Sammeth M."/>
            <person name="Nowrousian M."/>
            <person name="Valiante V."/>
            <person name="Linde J."/>
            <person name="Jacobsen I.D."/>
            <person name="Marz M."/>
            <person name="Brakhage A.A."/>
            <person name="Gabaldon T."/>
            <person name="Bocker S."/>
            <person name="Voigt K."/>
        </authorList>
    </citation>
    <scope>NUCLEOTIDE SEQUENCE [LARGE SCALE GENOMIC DNA]</scope>
    <source>
        <strain evidence="1">FSU 9682</strain>
    </source>
</reference>
<comment type="caution">
    <text evidence="1">The sequence shown here is derived from an EMBL/GenBank/DDBJ whole genome shotgun (WGS) entry which is preliminary data.</text>
</comment>